<gene>
    <name evidence="9" type="ORF">DP116_02760</name>
</gene>
<dbReference type="InterPro" id="IPR001054">
    <property type="entry name" value="A/G_cyclase"/>
</dbReference>
<dbReference type="Proteomes" id="UP000718564">
    <property type="component" value="Unassembled WGS sequence"/>
</dbReference>
<feature type="domain" description="Guanylate cyclase" evidence="8">
    <location>
        <begin position="227"/>
        <end position="358"/>
    </location>
</feature>
<dbReference type="Pfam" id="PF13185">
    <property type="entry name" value="GAF_2"/>
    <property type="match status" value="1"/>
</dbReference>
<comment type="subcellular location">
    <subcellularLocation>
        <location evidence="1">Membrane</location>
    </subcellularLocation>
</comment>
<dbReference type="InterPro" id="IPR029787">
    <property type="entry name" value="Nucleotide_cyclase"/>
</dbReference>
<dbReference type="SMART" id="SM00065">
    <property type="entry name" value="GAF"/>
    <property type="match status" value="1"/>
</dbReference>
<evidence type="ECO:0000256" key="1">
    <source>
        <dbReference type="ARBA" id="ARBA00004370"/>
    </source>
</evidence>
<dbReference type="PANTHER" id="PTHR11920:SF335">
    <property type="entry name" value="GUANYLATE CYCLASE"/>
    <property type="match status" value="1"/>
</dbReference>
<reference evidence="9 10" key="1">
    <citation type="submission" date="2018-06" db="EMBL/GenBank/DDBJ databases">
        <title>Comparative genomics of Brasilonema spp. strains.</title>
        <authorList>
            <person name="Alvarenga D.O."/>
            <person name="Fiore M.F."/>
            <person name="Varani A.M."/>
        </authorList>
    </citation>
    <scope>NUCLEOTIDE SEQUENCE [LARGE SCALE GENOMIC DNA]</scope>
    <source>
        <strain evidence="9 10">SPC951</strain>
    </source>
</reference>
<evidence type="ECO:0000256" key="2">
    <source>
        <dbReference type="ARBA" id="ARBA00022692"/>
    </source>
</evidence>
<evidence type="ECO:0000256" key="7">
    <source>
        <dbReference type="RuleBase" id="RU000405"/>
    </source>
</evidence>
<dbReference type="SUPFAM" id="SSF55781">
    <property type="entry name" value="GAF domain-like"/>
    <property type="match status" value="1"/>
</dbReference>
<dbReference type="InterPro" id="IPR029016">
    <property type="entry name" value="GAF-like_dom_sf"/>
</dbReference>
<evidence type="ECO:0000256" key="4">
    <source>
        <dbReference type="ARBA" id="ARBA00022989"/>
    </source>
</evidence>
<keyword evidence="5" id="KW-0472">Membrane</keyword>
<dbReference type="InterPro" id="IPR018297">
    <property type="entry name" value="A/G_cyclase_CS"/>
</dbReference>
<evidence type="ECO:0000256" key="5">
    <source>
        <dbReference type="ARBA" id="ARBA00023136"/>
    </source>
</evidence>
<comment type="similarity">
    <text evidence="7">Belongs to the adenylyl cyclase class-4/guanylyl cyclase family.</text>
</comment>
<dbReference type="InterPro" id="IPR003018">
    <property type="entry name" value="GAF"/>
</dbReference>
<proteinExistence type="inferred from homology"/>
<dbReference type="SMART" id="SM00044">
    <property type="entry name" value="CYCc"/>
    <property type="match status" value="1"/>
</dbReference>
<name>A0ABX1P3G5_9CYAN</name>
<organism evidence="9 10">
    <name type="scientific">Brasilonema bromeliae SPC951</name>
    <dbReference type="NCBI Taxonomy" id="385972"/>
    <lineage>
        <taxon>Bacteria</taxon>
        <taxon>Bacillati</taxon>
        <taxon>Cyanobacteriota</taxon>
        <taxon>Cyanophyceae</taxon>
        <taxon>Nostocales</taxon>
        <taxon>Scytonemataceae</taxon>
        <taxon>Brasilonema</taxon>
        <taxon>Bromeliae group (in: Brasilonema)</taxon>
    </lineage>
</organism>
<dbReference type="PROSITE" id="PS00452">
    <property type="entry name" value="GUANYLATE_CYCLASE_1"/>
    <property type="match status" value="1"/>
</dbReference>
<evidence type="ECO:0000313" key="9">
    <source>
        <dbReference type="EMBL" id="NMG18427.1"/>
    </source>
</evidence>
<evidence type="ECO:0000256" key="6">
    <source>
        <dbReference type="ARBA" id="ARBA00023239"/>
    </source>
</evidence>
<dbReference type="SUPFAM" id="SSF55073">
    <property type="entry name" value="Nucleotide cyclase"/>
    <property type="match status" value="1"/>
</dbReference>
<dbReference type="EMBL" id="QMEB01000011">
    <property type="protein sequence ID" value="NMG18427.1"/>
    <property type="molecule type" value="Genomic_DNA"/>
</dbReference>
<dbReference type="Gene3D" id="3.30.70.1230">
    <property type="entry name" value="Nucleotide cyclase"/>
    <property type="match status" value="1"/>
</dbReference>
<comment type="caution">
    <text evidence="9">The sequence shown here is derived from an EMBL/GenBank/DDBJ whole genome shotgun (WGS) entry which is preliminary data.</text>
</comment>
<keyword evidence="6 7" id="KW-0456">Lyase</keyword>
<keyword evidence="2" id="KW-0812">Transmembrane</keyword>
<evidence type="ECO:0000256" key="3">
    <source>
        <dbReference type="ARBA" id="ARBA00022741"/>
    </source>
</evidence>
<dbReference type="Gene3D" id="3.30.450.40">
    <property type="match status" value="1"/>
</dbReference>
<dbReference type="InterPro" id="IPR050401">
    <property type="entry name" value="Cyclic_nucleotide_synthase"/>
</dbReference>
<keyword evidence="3" id="KW-0547">Nucleotide-binding</keyword>
<accession>A0ABX1P3G5</accession>
<sequence length="450" mass="50865">MGSRLEQQDYQQLLFLSRRLLAEAQALSSRIAAVNEIAIAINRSLKLDEILRVVSKQAKWLLDFEHCSVCLRDTTNGSWRIVTLFGSTVEVKFSDTTQMGVVGMSLKTGQARLIHENSTSGFLSQYQSQIIIPLECDHRVLGTINFATSAPKTYTQEDLRIGYLLGVQLSAAIRNAERFEELNRLYLELEKEKRKTEELLLNILPIDIASELKQTGAVKPVYYESASVLFTDFKNFTKLSEQLTPQELVDELDYCFSCFDQFIEAHNLEKLKTIGDSYMCVGGIPNHNKTHAIDAVLAAINIRTFMEWRKKEKAFLNQPYWDIRIGIHSGPLLAGVIGRKKFAYDVWGDTVNTASRMESSGLTGSINISLSTFELIKDFFIVESRGKVNAKNKGEIDMYIVNGIKDSLAVDPTGLLPNKEFNQLYFAIQPETDTLIEEDFIDQKTCCPNH</sequence>
<dbReference type="PANTHER" id="PTHR11920">
    <property type="entry name" value="GUANYLYL CYCLASE"/>
    <property type="match status" value="1"/>
</dbReference>
<keyword evidence="10" id="KW-1185">Reference proteome</keyword>
<protein>
    <submittedName>
        <fullName evidence="9">Adenylate cyclase</fullName>
    </submittedName>
</protein>
<evidence type="ECO:0000313" key="10">
    <source>
        <dbReference type="Proteomes" id="UP000718564"/>
    </source>
</evidence>
<evidence type="ECO:0000259" key="8">
    <source>
        <dbReference type="PROSITE" id="PS50125"/>
    </source>
</evidence>
<keyword evidence="4" id="KW-1133">Transmembrane helix</keyword>
<dbReference type="CDD" id="cd07302">
    <property type="entry name" value="CHD"/>
    <property type="match status" value="1"/>
</dbReference>
<dbReference type="PROSITE" id="PS50125">
    <property type="entry name" value="GUANYLATE_CYCLASE_2"/>
    <property type="match status" value="1"/>
</dbReference>
<dbReference type="Pfam" id="PF00211">
    <property type="entry name" value="Guanylate_cyc"/>
    <property type="match status" value="1"/>
</dbReference>